<feature type="transmembrane region" description="Helical" evidence="1">
    <location>
        <begin position="303"/>
        <end position="323"/>
    </location>
</feature>
<feature type="transmembrane region" description="Helical" evidence="1">
    <location>
        <begin position="275"/>
        <end position="296"/>
    </location>
</feature>
<name>A0A0S7BBN3_9CHLR</name>
<dbReference type="Proteomes" id="UP000055060">
    <property type="component" value="Unassembled WGS sequence"/>
</dbReference>
<reference evidence="2" key="1">
    <citation type="submission" date="2015-07" db="EMBL/GenBank/DDBJ databases">
        <title>Draft Genome Sequences of Anaerolinea thermolimosa IMO-1, Bellilinea caldifistulae GOMI-1, Leptolinea tardivitalis YMTK-2, Levilinea saccharolytica KIBI-1,Longilinea arvoryzae KOME-1, Previously Described as Members of the Anaerolineaceae (Chloroflexi).</title>
        <authorList>
            <person name="Sekiguchi Y."/>
            <person name="Ohashi A."/>
            <person name="Matsuura N."/>
            <person name="Tourlousse M.D."/>
        </authorList>
    </citation>
    <scope>NUCLEOTIDE SEQUENCE [LARGE SCALE GENOMIC DNA]</scope>
    <source>
        <strain evidence="2">KOME-1</strain>
    </source>
</reference>
<feature type="transmembrane region" description="Helical" evidence="1">
    <location>
        <begin position="122"/>
        <end position="139"/>
    </location>
</feature>
<feature type="transmembrane region" description="Helical" evidence="1">
    <location>
        <begin position="376"/>
        <end position="399"/>
    </location>
</feature>
<evidence type="ECO:0000256" key="1">
    <source>
        <dbReference type="SAM" id="Phobius"/>
    </source>
</evidence>
<keyword evidence="1" id="KW-1133">Transmembrane helix</keyword>
<dbReference type="PANTHER" id="PTHR11328">
    <property type="entry name" value="MAJOR FACILITATOR SUPERFAMILY DOMAIN-CONTAINING PROTEIN"/>
    <property type="match status" value="1"/>
</dbReference>
<evidence type="ECO:0000313" key="2">
    <source>
        <dbReference type="EMBL" id="GAP15070.1"/>
    </source>
</evidence>
<feature type="transmembrane region" description="Helical" evidence="1">
    <location>
        <begin position="160"/>
        <end position="182"/>
    </location>
</feature>
<dbReference type="EMBL" id="DF967972">
    <property type="protein sequence ID" value="GAP15070.1"/>
    <property type="molecule type" value="Genomic_DNA"/>
</dbReference>
<dbReference type="OrthoDB" id="9764596at2"/>
<dbReference type="SUPFAM" id="SSF103473">
    <property type="entry name" value="MFS general substrate transporter"/>
    <property type="match status" value="1"/>
</dbReference>
<feature type="transmembrane region" description="Helical" evidence="1">
    <location>
        <begin position="188"/>
        <end position="209"/>
    </location>
</feature>
<sequence>MTEDSQTVRRSFPTGWVNIAYGSLTLGSSLLWGVMSGWLMYFYLPPAGKGSAMVPLALFSGVQFVSRAINLLAPLPIGYLSDQTRTRWGRRLPYVLVASLLLPGLFLLLWVPPVAHESGWNLVYVGLILLLFNLAYSFRQIPLEALLPEIAPKNEQRVSISAWQSGFQMLGVVLTGFVGSFIEQVGYAGMAALYAGFAILCSVLPFLVLREQPNTHVPTEDRLDFWKSTRITLKNRPFQVFLISWGLFWFASTLMIEVIPYIVTELCGQPEANAMYFYLPPVIVSVFCYPLVTWLSQRKGKKLVFSISLLASGLILPLLALIGDGLPVPLLAQGILWMTLVAVAMTGAQVLPAAITADVTDFDQKMTGQRREGSYYAMWGVFDQLCSGLAVSLLPLLLLFGRSQLDPHGPLGVRLVGIVGGGLLIGAFLIFRKFPVLEGNEKD</sequence>
<feature type="transmembrane region" description="Helical" evidence="1">
    <location>
        <begin position="240"/>
        <end position="263"/>
    </location>
</feature>
<accession>A0A0S7BBN3</accession>
<dbReference type="GO" id="GO:0015293">
    <property type="term" value="F:symporter activity"/>
    <property type="evidence" value="ECO:0007669"/>
    <property type="project" value="InterPro"/>
</dbReference>
<keyword evidence="1" id="KW-0812">Transmembrane</keyword>
<dbReference type="STRING" id="360412.LARV_02850"/>
<dbReference type="Gene3D" id="1.20.1250.20">
    <property type="entry name" value="MFS general substrate transporter like domains"/>
    <property type="match status" value="2"/>
</dbReference>
<protein>
    <submittedName>
        <fullName evidence="2">Na+/melibiose symporter</fullName>
    </submittedName>
</protein>
<keyword evidence="1" id="KW-0472">Membrane</keyword>
<gene>
    <name evidence="2" type="ORF">LARV_02850</name>
</gene>
<dbReference type="RefSeq" id="WP_075074272.1">
    <property type="nucleotide sequence ID" value="NZ_DF967972.1"/>
</dbReference>
<evidence type="ECO:0000313" key="3">
    <source>
        <dbReference type="Proteomes" id="UP000055060"/>
    </source>
</evidence>
<dbReference type="InterPro" id="IPR036259">
    <property type="entry name" value="MFS_trans_sf"/>
</dbReference>
<feature type="transmembrane region" description="Helical" evidence="1">
    <location>
        <begin position="56"/>
        <end position="80"/>
    </location>
</feature>
<feature type="transmembrane region" description="Helical" evidence="1">
    <location>
        <begin position="92"/>
        <end position="110"/>
    </location>
</feature>
<dbReference type="GO" id="GO:0008643">
    <property type="term" value="P:carbohydrate transport"/>
    <property type="evidence" value="ECO:0007669"/>
    <property type="project" value="InterPro"/>
</dbReference>
<dbReference type="Pfam" id="PF13347">
    <property type="entry name" value="MFS_2"/>
    <property type="match status" value="1"/>
</dbReference>
<keyword evidence="3" id="KW-1185">Reference proteome</keyword>
<proteinExistence type="predicted"/>
<feature type="transmembrane region" description="Helical" evidence="1">
    <location>
        <begin position="21"/>
        <end position="44"/>
    </location>
</feature>
<feature type="transmembrane region" description="Helical" evidence="1">
    <location>
        <begin position="335"/>
        <end position="355"/>
    </location>
</feature>
<feature type="transmembrane region" description="Helical" evidence="1">
    <location>
        <begin position="411"/>
        <end position="431"/>
    </location>
</feature>
<dbReference type="PANTHER" id="PTHR11328:SF24">
    <property type="entry name" value="MAJOR FACILITATOR SUPERFAMILY (MFS) PROFILE DOMAIN-CONTAINING PROTEIN"/>
    <property type="match status" value="1"/>
</dbReference>
<dbReference type="GO" id="GO:0005886">
    <property type="term" value="C:plasma membrane"/>
    <property type="evidence" value="ECO:0007669"/>
    <property type="project" value="TreeGrafter"/>
</dbReference>
<dbReference type="AlphaFoldDB" id="A0A0S7BBN3"/>
<dbReference type="InterPro" id="IPR039672">
    <property type="entry name" value="MFS_2"/>
</dbReference>
<organism evidence="2">
    <name type="scientific">Longilinea arvoryzae</name>
    <dbReference type="NCBI Taxonomy" id="360412"/>
    <lineage>
        <taxon>Bacteria</taxon>
        <taxon>Bacillati</taxon>
        <taxon>Chloroflexota</taxon>
        <taxon>Anaerolineae</taxon>
        <taxon>Anaerolineales</taxon>
        <taxon>Anaerolineaceae</taxon>
        <taxon>Longilinea</taxon>
    </lineage>
</organism>